<dbReference type="eggNOG" id="ENOG502QQ3Z">
    <property type="taxonomic scope" value="Eukaryota"/>
</dbReference>
<proteinExistence type="inferred from homology"/>
<dbReference type="AlphaFoldDB" id="A7SR06"/>
<comment type="similarity">
    <text evidence="1">Belongs to the CFAP298 family.</text>
</comment>
<keyword evidence="3" id="KW-1185">Reference proteome</keyword>
<dbReference type="PANTHER" id="PTHR13238">
    <property type="entry name" value="PROTEIN C21ORF59"/>
    <property type="match status" value="1"/>
</dbReference>
<dbReference type="Proteomes" id="UP000001593">
    <property type="component" value="Unassembled WGS sequence"/>
</dbReference>
<dbReference type="OMA" id="YRKQEEW"/>
<gene>
    <name evidence="2" type="ORF">NEMVEDRAFT_v1g216057</name>
</gene>
<accession>A7SR06</accession>
<evidence type="ECO:0000313" key="2">
    <source>
        <dbReference type="EMBL" id="EDO33865.1"/>
    </source>
</evidence>
<dbReference type="InterPro" id="IPR021298">
    <property type="entry name" value="CFAP298"/>
</dbReference>
<dbReference type="InParanoid" id="A7SR06"/>
<dbReference type="GO" id="GO:0003352">
    <property type="term" value="P:regulation of cilium movement"/>
    <property type="evidence" value="ECO:0007669"/>
    <property type="project" value="InterPro"/>
</dbReference>
<organism evidence="2 3">
    <name type="scientific">Nematostella vectensis</name>
    <name type="common">Starlet sea anemone</name>
    <dbReference type="NCBI Taxonomy" id="45351"/>
    <lineage>
        <taxon>Eukaryota</taxon>
        <taxon>Metazoa</taxon>
        <taxon>Cnidaria</taxon>
        <taxon>Anthozoa</taxon>
        <taxon>Hexacorallia</taxon>
        <taxon>Actiniaria</taxon>
        <taxon>Edwardsiidae</taxon>
        <taxon>Nematostella</taxon>
    </lineage>
</organism>
<reference evidence="2 3" key="1">
    <citation type="journal article" date="2007" name="Science">
        <title>Sea anemone genome reveals ancestral eumetazoan gene repertoire and genomic organization.</title>
        <authorList>
            <person name="Putnam N.H."/>
            <person name="Srivastava M."/>
            <person name="Hellsten U."/>
            <person name="Dirks B."/>
            <person name="Chapman J."/>
            <person name="Salamov A."/>
            <person name="Terry A."/>
            <person name="Shapiro H."/>
            <person name="Lindquist E."/>
            <person name="Kapitonov V.V."/>
            <person name="Jurka J."/>
            <person name="Genikhovich G."/>
            <person name="Grigoriev I.V."/>
            <person name="Lucas S.M."/>
            <person name="Steele R.E."/>
            <person name="Finnerty J.R."/>
            <person name="Technau U."/>
            <person name="Martindale M.Q."/>
            <person name="Rokhsar D.S."/>
        </authorList>
    </citation>
    <scope>NUCLEOTIDE SEQUENCE [LARGE SCALE GENOMIC DNA]</scope>
    <source>
        <strain evidence="3">CH2 X CH6</strain>
    </source>
</reference>
<evidence type="ECO:0000313" key="3">
    <source>
        <dbReference type="Proteomes" id="UP000001593"/>
    </source>
</evidence>
<evidence type="ECO:0000256" key="1">
    <source>
        <dbReference type="ARBA" id="ARBA00009619"/>
    </source>
</evidence>
<evidence type="ECO:0008006" key="4">
    <source>
        <dbReference type="Google" id="ProtNLM"/>
    </source>
</evidence>
<dbReference type="KEGG" id="nve:5505115"/>
<dbReference type="STRING" id="45351.A7SR06"/>
<dbReference type="PANTHER" id="PTHR13238:SF0">
    <property type="entry name" value="CILIA- AND FLAGELLA-ASSOCIATED PROTEIN 298"/>
    <property type="match status" value="1"/>
</dbReference>
<dbReference type="PhylomeDB" id="A7SR06"/>
<sequence>MVKLHIKRGEESLFLYETTCSVELSELIPELVRISNGRLKIERLNYEIEELAKHGPTLPPNMQGLTDDQISDLRLKDEWEDKCVPSGGYVETTDPMSRRNGRAPKDNMAEVLNRTRQEAMAAVSKNLVKTDICLTMEKVKDALDQMRGSVMIVYPMGLPPHDNITLEFDNQEDLSGMQGSLQVLDEGTAQLWWAGKELQRGKKLQDFIGKNEKTKLVVKLQKKGQGAPAREQVFSEEERKHMMAHAYRKQEEMKKLENAEEDAYLNSAWADPNSLKRQFHGLGNFKWRP</sequence>
<dbReference type="EMBL" id="DS469753">
    <property type="protein sequence ID" value="EDO33865.1"/>
    <property type="molecule type" value="Genomic_DNA"/>
</dbReference>
<dbReference type="Pfam" id="PF11069">
    <property type="entry name" value="CFAP298"/>
    <property type="match status" value="1"/>
</dbReference>
<protein>
    <recommendedName>
        <fullName evidence="4">Cilia- and flagella-associated protein 298</fullName>
    </recommendedName>
</protein>
<name>A7SR06_NEMVE</name>
<dbReference type="OrthoDB" id="276065at2759"/>
<dbReference type="HOGENOM" id="CLU_064854_0_0_1"/>
<dbReference type="FunCoup" id="A7SR06">
    <property type="interactions" value="174"/>
</dbReference>